<keyword evidence="2" id="KW-0378">Hydrolase</keyword>
<dbReference type="EMBL" id="AEEQ01000009">
    <property type="protein sequence ID" value="EFM41647.1"/>
    <property type="molecule type" value="Genomic_DNA"/>
</dbReference>
<protein>
    <submittedName>
        <fullName evidence="2">HNH endonuclease domain protein</fullName>
    </submittedName>
</protein>
<evidence type="ECO:0000313" key="2">
    <source>
        <dbReference type="EMBL" id="EFM41647.1"/>
    </source>
</evidence>
<dbReference type="RefSeq" id="WP_003842227.1">
    <property type="nucleotide sequence ID" value="NZ_GL405225.1"/>
</dbReference>
<keyword evidence="2" id="KW-0540">Nuclease</keyword>
<comment type="caution">
    <text evidence="2">The sequence shown here is derived from an EMBL/GenBank/DDBJ whole genome shotgun (WGS) entry which is preliminary data.</text>
</comment>
<dbReference type="GO" id="GO:0004519">
    <property type="term" value="F:endonuclease activity"/>
    <property type="evidence" value="ECO:0007669"/>
    <property type="project" value="UniProtKB-KW"/>
</dbReference>
<feature type="region of interest" description="Disordered" evidence="1">
    <location>
        <begin position="78"/>
        <end position="108"/>
    </location>
</feature>
<dbReference type="CDD" id="cd00085">
    <property type="entry name" value="HNHc"/>
    <property type="match status" value="1"/>
</dbReference>
<evidence type="ECO:0000313" key="3">
    <source>
        <dbReference type="Proteomes" id="UP000003323"/>
    </source>
</evidence>
<accession>E0Q7D2</accession>
<reference evidence="2 3" key="1">
    <citation type="submission" date="2010-08" db="EMBL/GenBank/DDBJ databases">
        <authorList>
            <person name="Muzny D."/>
            <person name="Qin X."/>
            <person name="Deng J."/>
            <person name="Jiang H."/>
            <person name="Liu Y."/>
            <person name="Qu J."/>
            <person name="Song X.-Z."/>
            <person name="Zhang L."/>
            <person name="Thornton R."/>
            <person name="Coyle M."/>
            <person name="Francisco L."/>
            <person name="Jackson L."/>
            <person name="Javaid M."/>
            <person name="Korchina V."/>
            <person name="Kovar C."/>
            <person name="Mata R."/>
            <person name="Mathew T."/>
            <person name="Ngo R."/>
            <person name="Nguyen L."/>
            <person name="Nguyen N."/>
            <person name="Okwuonu G."/>
            <person name="Ongeri F."/>
            <person name="Pham C."/>
            <person name="Simmons D."/>
            <person name="Wilczek-Boney K."/>
            <person name="Hale W."/>
            <person name="Jakkamsetti A."/>
            <person name="Pham P."/>
            <person name="Ruth R."/>
            <person name="San Lucas F."/>
            <person name="Warren J."/>
            <person name="Zhang J."/>
            <person name="Zhao Z."/>
            <person name="Zhou C."/>
            <person name="Zhu D."/>
            <person name="Lee S."/>
            <person name="Bess C."/>
            <person name="Blankenburg K."/>
            <person name="Forbes L."/>
            <person name="Fu Q."/>
            <person name="Gubbala S."/>
            <person name="Hirani K."/>
            <person name="Jayaseelan J.C."/>
            <person name="Lara F."/>
            <person name="Munidasa M."/>
            <person name="Palculict T."/>
            <person name="Patil S."/>
            <person name="Pu L.-L."/>
            <person name="Saada N."/>
            <person name="Tang L."/>
            <person name="Weissenberger G."/>
            <person name="Zhu Y."/>
            <person name="Hemphill L."/>
            <person name="Shang Y."/>
            <person name="Youmans B."/>
            <person name="Ayvaz T."/>
            <person name="Ross M."/>
            <person name="Santibanez J."/>
            <person name="Aqrawi P."/>
            <person name="Gross S."/>
            <person name="Joshi V."/>
            <person name="Fowler G."/>
            <person name="Nazareth L."/>
            <person name="Reid J."/>
            <person name="Worley K."/>
            <person name="Petrosino J."/>
            <person name="Highlander S."/>
            <person name="Gibbs R."/>
        </authorList>
    </citation>
    <scope>NUCLEOTIDE SEQUENCE [LARGE SCALE GENOMIC DNA]</scope>
    <source>
        <strain evidence="2 3">ATCC 27679</strain>
    </source>
</reference>
<name>E0Q7D2_9BIFI</name>
<feature type="compositionally biased region" description="Basic and acidic residues" evidence="1">
    <location>
        <begin position="80"/>
        <end position="91"/>
    </location>
</feature>
<dbReference type="Gene3D" id="1.10.30.50">
    <property type="match status" value="1"/>
</dbReference>
<keyword evidence="2" id="KW-0255">Endonuclease</keyword>
<organism evidence="2 3">
    <name type="scientific">Bifidobacterium dentium ATCC 27679</name>
    <dbReference type="NCBI Taxonomy" id="871562"/>
    <lineage>
        <taxon>Bacteria</taxon>
        <taxon>Bacillati</taxon>
        <taxon>Actinomycetota</taxon>
        <taxon>Actinomycetes</taxon>
        <taxon>Bifidobacteriales</taxon>
        <taxon>Bifidobacteriaceae</taxon>
        <taxon>Bifidobacterium</taxon>
    </lineage>
</organism>
<dbReference type="InterPro" id="IPR003615">
    <property type="entry name" value="HNH_nuc"/>
</dbReference>
<dbReference type="Proteomes" id="UP000003323">
    <property type="component" value="Unassembled WGS sequence"/>
</dbReference>
<sequence>MPWSTSRRKERFNPDWPRTRMRILKRDKHVCQWPVKDDFGNVRICGKYGNEVDHKVRHDGYDDDSPENLWTLCRWHHQRKTESESADVRRENGRKRKENQWYSHPAFR</sequence>
<dbReference type="AlphaFoldDB" id="E0Q7D2"/>
<evidence type="ECO:0000256" key="1">
    <source>
        <dbReference type="SAM" id="MobiDB-lite"/>
    </source>
</evidence>
<proteinExistence type="predicted"/>
<dbReference type="HOGENOM" id="CLU_108879_10_0_11"/>
<gene>
    <name evidence="2" type="ORF">HMPREF0168_1040</name>
</gene>